<organism evidence="2 3">
    <name type="scientific">Paractinoplanes deccanensis</name>
    <dbReference type="NCBI Taxonomy" id="113561"/>
    <lineage>
        <taxon>Bacteria</taxon>
        <taxon>Bacillati</taxon>
        <taxon>Actinomycetota</taxon>
        <taxon>Actinomycetes</taxon>
        <taxon>Micromonosporales</taxon>
        <taxon>Micromonosporaceae</taxon>
        <taxon>Paractinoplanes</taxon>
    </lineage>
</organism>
<evidence type="ECO:0000313" key="3">
    <source>
        <dbReference type="Proteomes" id="UP000609879"/>
    </source>
</evidence>
<protein>
    <submittedName>
        <fullName evidence="2">Uncharacterized protein</fullName>
    </submittedName>
</protein>
<dbReference type="RefSeq" id="WP_203768782.1">
    <property type="nucleotide sequence ID" value="NZ_BAAABO010000042.1"/>
</dbReference>
<name>A0ABQ3Y8S4_9ACTN</name>
<comment type="caution">
    <text evidence="2">The sequence shown here is derived from an EMBL/GenBank/DDBJ whole genome shotgun (WGS) entry which is preliminary data.</text>
</comment>
<keyword evidence="1" id="KW-0812">Transmembrane</keyword>
<evidence type="ECO:0000256" key="1">
    <source>
        <dbReference type="SAM" id="Phobius"/>
    </source>
</evidence>
<dbReference type="Proteomes" id="UP000609879">
    <property type="component" value="Unassembled WGS sequence"/>
</dbReference>
<dbReference type="EMBL" id="BOMI01000098">
    <property type="protein sequence ID" value="GID76400.1"/>
    <property type="molecule type" value="Genomic_DNA"/>
</dbReference>
<gene>
    <name evidence="2" type="ORF">Ade02nite_50410</name>
</gene>
<feature type="transmembrane region" description="Helical" evidence="1">
    <location>
        <begin position="22"/>
        <end position="46"/>
    </location>
</feature>
<evidence type="ECO:0000313" key="2">
    <source>
        <dbReference type="EMBL" id="GID76400.1"/>
    </source>
</evidence>
<proteinExistence type="predicted"/>
<sequence length="179" mass="19076">MFGLGPVKGGPADARQRRRRQWFVAAISAGAAIIVIAICAGALAVVDAIDGVRDQASDAREARQVRDERCLELERRLNKLVPPGSTTTPAARAAAIRNENAAARIYLGELPGGDQDDWRQLLDARGVYAEALDRQAKTNVPAFYVAPRTEAGEAVTDDLVDASPATCAGSIRRLATPEL</sequence>
<keyword evidence="3" id="KW-1185">Reference proteome</keyword>
<accession>A0ABQ3Y8S4</accession>
<keyword evidence="1" id="KW-0472">Membrane</keyword>
<keyword evidence="1" id="KW-1133">Transmembrane helix</keyword>
<reference evidence="2 3" key="1">
    <citation type="submission" date="2021-01" db="EMBL/GenBank/DDBJ databases">
        <title>Whole genome shotgun sequence of Actinoplanes deccanensis NBRC 13994.</title>
        <authorList>
            <person name="Komaki H."/>
            <person name="Tamura T."/>
        </authorList>
    </citation>
    <scope>NUCLEOTIDE SEQUENCE [LARGE SCALE GENOMIC DNA]</scope>
    <source>
        <strain evidence="2 3">NBRC 13994</strain>
    </source>
</reference>